<reference evidence="2 3" key="1">
    <citation type="submission" date="2018-06" db="EMBL/GenBank/DDBJ databases">
        <authorList>
            <consortium name="Pathogen Informatics"/>
            <person name="Doyle S."/>
        </authorList>
    </citation>
    <scope>NUCLEOTIDE SEQUENCE [LARGE SCALE GENOMIC DNA]</scope>
    <source>
        <strain evidence="2 3">NCTC11112</strain>
    </source>
</reference>
<accession>A0A376SB66</accession>
<protein>
    <submittedName>
        <fullName evidence="2">Putative permease</fullName>
    </submittedName>
</protein>
<keyword evidence="1" id="KW-1133">Transmembrane helix</keyword>
<feature type="transmembrane region" description="Helical" evidence="1">
    <location>
        <begin position="18"/>
        <end position="34"/>
    </location>
</feature>
<proteinExistence type="predicted"/>
<evidence type="ECO:0000256" key="1">
    <source>
        <dbReference type="SAM" id="Phobius"/>
    </source>
</evidence>
<evidence type="ECO:0000313" key="2">
    <source>
        <dbReference type="EMBL" id="STI47954.1"/>
    </source>
</evidence>
<dbReference type="EMBL" id="UGAW01000002">
    <property type="protein sequence ID" value="STI47954.1"/>
    <property type="molecule type" value="Genomic_DNA"/>
</dbReference>
<name>A0A376SB66_ECOLX</name>
<dbReference type="Proteomes" id="UP000254817">
    <property type="component" value="Unassembled WGS sequence"/>
</dbReference>
<dbReference type="AlphaFoldDB" id="A0A376SB66"/>
<gene>
    <name evidence="2" type="primary">perM_2</name>
    <name evidence="2" type="ORF">NCTC11112_07180</name>
</gene>
<keyword evidence="1" id="KW-0812">Transmembrane</keyword>
<organism evidence="2 3">
    <name type="scientific">Escherichia coli</name>
    <dbReference type="NCBI Taxonomy" id="562"/>
    <lineage>
        <taxon>Bacteria</taxon>
        <taxon>Pseudomonadati</taxon>
        <taxon>Pseudomonadota</taxon>
        <taxon>Gammaproteobacteria</taxon>
        <taxon>Enterobacterales</taxon>
        <taxon>Enterobacteriaceae</taxon>
        <taxon>Escherichia</taxon>
    </lineage>
</organism>
<evidence type="ECO:0000313" key="3">
    <source>
        <dbReference type="Proteomes" id="UP000254817"/>
    </source>
</evidence>
<keyword evidence="1" id="KW-0472">Membrane</keyword>
<sequence>MLEMLMQWYRRRFSDPEAIALLVILVAGIWHYLFL</sequence>